<proteinExistence type="predicted"/>
<evidence type="ECO:0000313" key="3">
    <source>
        <dbReference type="Proteomes" id="UP000287033"/>
    </source>
</evidence>
<gene>
    <name evidence="2" type="ORF">chiPu_0007303</name>
</gene>
<accession>A0A401SEP4</accession>
<dbReference type="AlphaFoldDB" id="A0A401SEP4"/>
<protein>
    <submittedName>
        <fullName evidence="2">Uncharacterized protein</fullName>
    </submittedName>
</protein>
<dbReference type="EMBL" id="BEZZ01000223">
    <property type="protein sequence ID" value="GCC28869.1"/>
    <property type="molecule type" value="Genomic_DNA"/>
</dbReference>
<keyword evidence="3" id="KW-1185">Reference proteome</keyword>
<reference evidence="2 3" key="1">
    <citation type="journal article" date="2018" name="Nat. Ecol. Evol.">
        <title>Shark genomes provide insights into elasmobranch evolution and the origin of vertebrates.</title>
        <authorList>
            <person name="Hara Y"/>
            <person name="Yamaguchi K"/>
            <person name="Onimaru K"/>
            <person name="Kadota M"/>
            <person name="Koyanagi M"/>
            <person name="Keeley SD"/>
            <person name="Tatsumi K"/>
            <person name="Tanaka K"/>
            <person name="Motone F"/>
            <person name="Kageyama Y"/>
            <person name="Nozu R"/>
            <person name="Adachi N"/>
            <person name="Nishimura O"/>
            <person name="Nakagawa R"/>
            <person name="Tanegashima C"/>
            <person name="Kiyatake I"/>
            <person name="Matsumoto R"/>
            <person name="Murakumo K"/>
            <person name="Nishida K"/>
            <person name="Terakita A"/>
            <person name="Kuratani S"/>
            <person name="Sato K"/>
            <person name="Hyodo S Kuraku.S."/>
        </authorList>
    </citation>
    <scope>NUCLEOTIDE SEQUENCE [LARGE SCALE GENOMIC DNA]</scope>
</reference>
<evidence type="ECO:0000256" key="1">
    <source>
        <dbReference type="SAM" id="MobiDB-lite"/>
    </source>
</evidence>
<evidence type="ECO:0000313" key="2">
    <source>
        <dbReference type="EMBL" id="GCC28869.1"/>
    </source>
</evidence>
<organism evidence="2 3">
    <name type="scientific">Chiloscyllium punctatum</name>
    <name type="common">Brownbanded bambooshark</name>
    <name type="synonym">Hemiscyllium punctatum</name>
    <dbReference type="NCBI Taxonomy" id="137246"/>
    <lineage>
        <taxon>Eukaryota</taxon>
        <taxon>Metazoa</taxon>
        <taxon>Chordata</taxon>
        <taxon>Craniata</taxon>
        <taxon>Vertebrata</taxon>
        <taxon>Chondrichthyes</taxon>
        <taxon>Elasmobranchii</taxon>
        <taxon>Galeomorphii</taxon>
        <taxon>Galeoidea</taxon>
        <taxon>Orectolobiformes</taxon>
        <taxon>Hemiscylliidae</taxon>
        <taxon>Chiloscyllium</taxon>
    </lineage>
</organism>
<feature type="region of interest" description="Disordered" evidence="1">
    <location>
        <begin position="71"/>
        <end position="91"/>
    </location>
</feature>
<comment type="caution">
    <text evidence="2">The sequence shown here is derived from an EMBL/GenBank/DDBJ whole genome shotgun (WGS) entry which is preliminary data.</text>
</comment>
<sequence>MVSRFRLLNDAGRASNAGRVPEMYFSGRSPNESVTCTGTVSGGFLFLQLNLTKPGDSGLAWLKRFLQRADSGDGRLTSTSSGLGKYLGQAS</sequence>
<dbReference type="Proteomes" id="UP000287033">
    <property type="component" value="Unassembled WGS sequence"/>
</dbReference>
<name>A0A401SEP4_CHIPU</name>